<evidence type="ECO:0000256" key="4">
    <source>
        <dbReference type="ARBA" id="ARBA00007056"/>
    </source>
</evidence>
<keyword evidence="9" id="KW-0378">Hydrolase</keyword>
<comment type="similarity">
    <text evidence="4">Belongs to the phospholipase A2 family.</text>
</comment>
<comment type="cofactor">
    <cofactor evidence="2">
        <name>Ca(2+)</name>
        <dbReference type="ChEBI" id="CHEBI:29108"/>
    </cofactor>
</comment>
<keyword evidence="6" id="KW-0964">Secreted</keyword>
<evidence type="ECO:0000256" key="9">
    <source>
        <dbReference type="ARBA" id="ARBA00022801"/>
    </source>
</evidence>
<sequence length="175" mass="20152">MLLGVFVPFQTRVIAALAFVFIIVFFESAGAINDTQVKCSRTCVAENCNSIGIRYGKYCGVGWSGCPREKPCDDLDACYKIHDECVDKKGLTNIKCQEKFKRCIKKKSSNVRFSRKCPYDTVVPTMVQGMDMAILLSQFWKIIITGKEEFPYFSYACIDCMEIDFRRFYREKKMI</sequence>
<evidence type="ECO:0000256" key="7">
    <source>
        <dbReference type="ARBA" id="ARBA00022723"/>
    </source>
</evidence>
<evidence type="ECO:0000256" key="12">
    <source>
        <dbReference type="ARBA" id="ARBA00023098"/>
    </source>
</evidence>
<dbReference type="GO" id="GO:0046872">
    <property type="term" value="F:metal ion binding"/>
    <property type="evidence" value="ECO:0007669"/>
    <property type="project" value="UniProtKB-KW"/>
</dbReference>
<accession>A0A2H5QKD1</accession>
<evidence type="ECO:0000256" key="1">
    <source>
        <dbReference type="ARBA" id="ARBA00001604"/>
    </source>
</evidence>
<reference evidence="15 16" key="1">
    <citation type="journal article" date="2017" name="Front. Genet.">
        <title>Draft sequencing of the heterozygous diploid genome of Satsuma (Citrus unshiu Marc.) using a hybrid assembly approach.</title>
        <authorList>
            <person name="Shimizu T."/>
            <person name="Tanizawa Y."/>
            <person name="Mochizuki T."/>
            <person name="Nagasaki H."/>
            <person name="Yoshioka T."/>
            <person name="Toyoda A."/>
            <person name="Fujiyama A."/>
            <person name="Kaminuma E."/>
            <person name="Nakamura Y."/>
        </authorList>
    </citation>
    <scope>NUCLEOTIDE SEQUENCE [LARGE SCALE GENOMIC DNA]</scope>
    <source>
        <strain evidence="16">cv. Miyagawa wase</strain>
    </source>
</reference>
<dbReference type="EMBL" id="BDQV01000449">
    <property type="protein sequence ID" value="GAY65086.1"/>
    <property type="molecule type" value="Genomic_DNA"/>
</dbReference>
<keyword evidence="10" id="KW-0106">Calcium</keyword>
<dbReference type="Proteomes" id="UP000236630">
    <property type="component" value="Unassembled WGS sequence"/>
</dbReference>
<comment type="caution">
    <text evidence="15">The sequence shown here is derived from an EMBL/GenBank/DDBJ whole genome shotgun (WGS) entry which is preliminary data.</text>
</comment>
<keyword evidence="8 14" id="KW-0732">Signal</keyword>
<keyword evidence="11" id="KW-0442">Lipid degradation</keyword>
<keyword evidence="7" id="KW-0479">Metal-binding</keyword>
<dbReference type="InterPro" id="IPR036444">
    <property type="entry name" value="PLipase_A2_dom_sf"/>
</dbReference>
<comment type="subcellular location">
    <subcellularLocation>
        <location evidence="3">Secreted</location>
    </subcellularLocation>
</comment>
<evidence type="ECO:0000313" key="16">
    <source>
        <dbReference type="Proteomes" id="UP000236630"/>
    </source>
</evidence>
<organism evidence="15 16">
    <name type="scientific">Citrus unshiu</name>
    <name type="common">Satsuma mandarin</name>
    <name type="synonym">Citrus nobilis var. unshiu</name>
    <dbReference type="NCBI Taxonomy" id="55188"/>
    <lineage>
        <taxon>Eukaryota</taxon>
        <taxon>Viridiplantae</taxon>
        <taxon>Streptophyta</taxon>
        <taxon>Embryophyta</taxon>
        <taxon>Tracheophyta</taxon>
        <taxon>Spermatophyta</taxon>
        <taxon>Magnoliopsida</taxon>
        <taxon>eudicotyledons</taxon>
        <taxon>Gunneridae</taxon>
        <taxon>Pentapetalae</taxon>
        <taxon>rosids</taxon>
        <taxon>malvids</taxon>
        <taxon>Sapindales</taxon>
        <taxon>Rutaceae</taxon>
        <taxon>Aurantioideae</taxon>
        <taxon>Citrus</taxon>
    </lineage>
</organism>
<evidence type="ECO:0000256" key="11">
    <source>
        <dbReference type="ARBA" id="ARBA00022963"/>
    </source>
</evidence>
<keyword evidence="16" id="KW-1185">Reference proteome</keyword>
<feature type="chain" id="PRO_5014135754" description="phospholipase A2" evidence="14">
    <location>
        <begin position="32"/>
        <end position="175"/>
    </location>
</feature>
<proteinExistence type="inferred from homology"/>
<dbReference type="GO" id="GO:0006644">
    <property type="term" value="P:phospholipid metabolic process"/>
    <property type="evidence" value="ECO:0007669"/>
    <property type="project" value="InterPro"/>
</dbReference>
<evidence type="ECO:0000256" key="3">
    <source>
        <dbReference type="ARBA" id="ARBA00004613"/>
    </source>
</evidence>
<feature type="signal peptide" evidence="14">
    <location>
        <begin position="1"/>
        <end position="31"/>
    </location>
</feature>
<evidence type="ECO:0000256" key="6">
    <source>
        <dbReference type="ARBA" id="ARBA00022525"/>
    </source>
</evidence>
<dbReference type="SUPFAM" id="SSF48619">
    <property type="entry name" value="Phospholipase A2, PLA2"/>
    <property type="match status" value="1"/>
</dbReference>
<evidence type="ECO:0000256" key="13">
    <source>
        <dbReference type="ARBA" id="ARBA00023157"/>
    </source>
</evidence>
<evidence type="ECO:0000256" key="2">
    <source>
        <dbReference type="ARBA" id="ARBA00001913"/>
    </source>
</evidence>
<name>A0A2H5QKD1_CITUN</name>
<dbReference type="GO" id="GO:0005576">
    <property type="term" value="C:extracellular region"/>
    <property type="evidence" value="ECO:0007669"/>
    <property type="project" value="UniProtKB-SubCell"/>
</dbReference>
<dbReference type="GO" id="GO:0004623">
    <property type="term" value="F:phospholipase A2 activity"/>
    <property type="evidence" value="ECO:0007669"/>
    <property type="project" value="UniProtKB-EC"/>
</dbReference>
<dbReference type="GO" id="GO:0012505">
    <property type="term" value="C:endomembrane system"/>
    <property type="evidence" value="ECO:0007669"/>
    <property type="project" value="UniProtKB-ARBA"/>
</dbReference>
<evidence type="ECO:0000256" key="5">
    <source>
        <dbReference type="ARBA" id="ARBA00013278"/>
    </source>
</evidence>
<evidence type="ECO:0000313" key="15">
    <source>
        <dbReference type="EMBL" id="GAY65086.1"/>
    </source>
</evidence>
<comment type="catalytic activity">
    <reaction evidence="1">
        <text>a 1,2-diacyl-sn-glycero-3-phosphocholine + H2O = a 1-acyl-sn-glycero-3-phosphocholine + a fatty acid + H(+)</text>
        <dbReference type="Rhea" id="RHEA:15801"/>
        <dbReference type="ChEBI" id="CHEBI:15377"/>
        <dbReference type="ChEBI" id="CHEBI:15378"/>
        <dbReference type="ChEBI" id="CHEBI:28868"/>
        <dbReference type="ChEBI" id="CHEBI:57643"/>
        <dbReference type="ChEBI" id="CHEBI:58168"/>
        <dbReference type="EC" id="3.1.1.4"/>
    </reaction>
</comment>
<gene>
    <name evidence="15" type="ORF">CUMW_238520</name>
</gene>
<dbReference type="EC" id="3.1.1.4" evidence="5"/>
<dbReference type="AlphaFoldDB" id="A0A2H5QKD1"/>
<dbReference type="Gene3D" id="1.20.90.10">
    <property type="entry name" value="Phospholipase A2 domain"/>
    <property type="match status" value="1"/>
</dbReference>
<evidence type="ECO:0000256" key="10">
    <source>
        <dbReference type="ARBA" id="ARBA00022837"/>
    </source>
</evidence>
<keyword evidence="13" id="KW-1015">Disulfide bond</keyword>
<evidence type="ECO:0000256" key="8">
    <source>
        <dbReference type="ARBA" id="ARBA00022729"/>
    </source>
</evidence>
<protein>
    <recommendedName>
        <fullName evidence="5">phospholipase A2</fullName>
        <ecNumber evidence="5">3.1.1.4</ecNumber>
    </recommendedName>
</protein>
<keyword evidence="12" id="KW-0443">Lipid metabolism</keyword>
<evidence type="ECO:0000256" key="14">
    <source>
        <dbReference type="SAM" id="SignalP"/>
    </source>
</evidence>
<dbReference type="STRING" id="55188.A0A2H5QKD1"/>
<dbReference type="GO" id="GO:0016042">
    <property type="term" value="P:lipid catabolic process"/>
    <property type="evidence" value="ECO:0007669"/>
    <property type="project" value="UniProtKB-KW"/>
</dbReference>
<dbReference type="GO" id="GO:0050482">
    <property type="term" value="P:arachidonate secretion"/>
    <property type="evidence" value="ECO:0007669"/>
    <property type="project" value="InterPro"/>
</dbReference>
<dbReference type="FunFam" id="1.20.90.10:FF:000005">
    <property type="entry name" value="Secretory phospholipase A2"/>
    <property type="match status" value="1"/>
</dbReference>